<dbReference type="GO" id="GO:0016787">
    <property type="term" value="F:hydrolase activity"/>
    <property type="evidence" value="ECO:0007669"/>
    <property type="project" value="UniProtKB-KW"/>
</dbReference>
<keyword evidence="4" id="KW-1185">Reference proteome</keyword>
<gene>
    <name evidence="3" type="ORF">SAMN06265348_102289</name>
</gene>
<keyword evidence="3" id="KW-0378">Hydrolase</keyword>
<sequence length="525" mass="59634">MGSNGNITKVSNGHLTETAQKEYTSYAKTMQSNAAHKVNEHSGDGVEFGEPEEMVTTEDLENITVGVFFDGTGNNRNNIDRRDDKHSSVYHDKTTGWKWKWQDNTSYENDRTNVDHLEKMYRKETLYFSIYIEGIGTMNDQYDNKIDMGLGNGLTGIRAKVRFACEELVKRIQSVTKKNVARLTIDVFGFSRGAAAARNFVHEITKAAYNAHPGSASYDLSVLYDADGLVVSNNELPARGHFGLLLQTSQKKVSQVNIRFAGLFDTVSAYNKNHKDDVSELYLDAINKASKIVHLTAADETREKFELVSVTKAESEFSIPGVHSDVGGSYRDNVNEHVSLAEEMTSVLNREKNISNVRNGLIEQGWYRSWQFKNEQPYKLTGDRTLSNKYSLLPLHLMFEMGQTTCHFLTTLIDKKLYQIPTVPIGNSKLVLSDVYARLKDYVILKTASSLIYNTPRQLKSIKKMVDMGVYPLEKYKASYDDHEMLFELRNKYLHFSSNWDGIGQEPNLNKQGERERDNLNLITK</sequence>
<dbReference type="RefSeq" id="WP_142526963.1">
    <property type="nucleotide sequence ID" value="NZ_CBCSJO010000003.1"/>
</dbReference>
<protein>
    <submittedName>
        <fullName evidence="3">Uncharacterized alpha/beta hydrolase domain</fullName>
    </submittedName>
</protein>
<dbReference type="OrthoDB" id="4378831at2"/>
<evidence type="ECO:0000313" key="4">
    <source>
        <dbReference type="Proteomes" id="UP000320300"/>
    </source>
</evidence>
<proteinExistence type="predicted"/>
<name>A0A521BGW3_9SPHI</name>
<evidence type="ECO:0000313" key="3">
    <source>
        <dbReference type="EMBL" id="SMO46322.1"/>
    </source>
</evidence>
<evidence type="ECO:0000259" key="2">
    <source>
        <dbReference type="Pfam" id="PF09994"/>
    </source>
</evidence>
<reference evidence="3 4" key="1">
    <citation type="submission" date="2017-05" db="EMBL/GenBank/DDBJ databases">
        <authorList>
            <person name="Varghese N."/>
            <person name="Submissions S."/>
        </authorList>
    </citation>
    <scope>NUCLEOTIDE SEQUENCE [LARGE SCALE GENOMIC DNA]</scope>
    <source>
        <strain evidence="3 4">DSM 19036</strain>
    </source>
</reference>
<dbReference type="EMBL" id="FXTN01000002">
    <property type="protein sequence ID" value="SMO46322.1"/>
    <property type="molecule type" value="Genomic_DNA"/>
</dbReference>
<dbReference type="Pfam" id="PF09994">
    <property type="entry name" value="T6SS_Tle1-like_cat"/>
    <property type="match status" value="1"/>
</dbReference>
<dbReference type="PANTHER" id="PTHR33840:SF1">
    <property type="entry name" value="TLE1 PHOSPHOLIPASE DOMAIN-CONTAINING PROTEIN"/>
    <property type="match status" value="1"/>
</dbReference>
<dbReference type="PANTHER" id="PTHR33840">
    <property type="match status" value="1"/>
</dbReference>
<feature type="region of interest" description="Disordered" evidence="1">
    <location>
        <begin position="505"/>
        <end position="525"/>
    </location>
</feature>
<dbReference type="Proteomes" id="UP000320300">
    <property type="component" value="Unassembled WGS sequence"/>
</dbReference>
<dbReference type="AlphaFoldDB" id="A0A521BGW3"/>
<feature type="domain" description="T6SS Phospholipase effector Tle1-like catalytic" evidence="2">
    <location>
        <begin position="100"/>
        <end position="336"/>
    </location>
</feature>
<evidence type="ECO:0000256" key="1">
    <source>
        <dbReference type="SAM" id="MobiDB-lite"/>
    </source>
</evidence>
<organism evidence="3 4">
    <name type="scientific">Pedobacter westerhofensis</name>
    <dbReference type="NCBI Taxonomy" id="425512"/>
    <lineage>
        <taxon>Bacteria</taxon>
        <taxon>Pseudomonadati</taxon>
        <taxon>Bacteroidota</taxon>
        <taxon>Sphingobacteriia</taxon>
        <taxon>Sphingobacteriales</taxon>
        <taxon>Sphingobacteriaceae</taxon>
        <taxon>Pedobacter</taxon>
    </lineage>
</organism>
<dbReference type="InterPro" id="IPR018712">
    <property type="entry name" value="Tle1-like_cat"/>
</dbReference>
<accession>A0A521BGW3</accession>